<keyword evidence="3" id="KW-1003">Cell membrane</keyword>
<feature type="domain" description="ABC transmembrane type-1" evidence="8">
    <location>
        <begin position="88"/>
        <end position="280"/>
    </location>
</feature>
<name>A0A916ZFV9_9BACL</name>
<reference evidence="9" key="1">
    <citation type="journal article" date="2014" name="Int. J. Syst. Evol. Microbiol.">
        <title>Complete genome sequence of Corynebacterium casei LMG S-19264T (=DSM 44701T), isolated from a smear-ripened cheese.</title>
        <authorList>
            <consortium name="US DOE Joint Genome Institute (JGI-PGF)"/>
            <person name="Walter F."/>
            <person name="Albersmeier A."/>
            <person name="Kalinowski J."/>
            <person name="Ruckert C."/>
        </authorList>
    </citation>
    <scope>NUCLEOTIDE SEQUENCE</scope>
    <source>
        <strain evidence="9">CGMCC 1.15178</strain>
    </source>
</reference>
<keyword evidence="4 7" id="KW-0812">Transmembrane</keyword>
<feature type="transmembrane region" description="Helical" evidence="7">
    <location>
        <begin position="120"/>
        <end position="136"/>
    </location>
</feature>
<feature type="transmembrane region" description="Helical" evidence="7">
    <location>
        <begin position="198"/>
        <end position="219"/>
    </location>
</feature>
<comment type="caution">
    <text evidence="9">The sequence shown here is derived from an EMBL/GenBank/DDBJ whole genome shotgun (WGS) entry which is preliminary data.</text>
</comment>
<dbReference type="GO" id="GO:0055085">
    <property type="term" value="P:transmembrane transport"/>
    <property type="evidence" value="ECO:0007669"/>
    <property type="project" value="InterPro"/>
</dbReference>
<dbReference type="RefSeq" id="WP_188997939.1">
    <property type="nucleotide sequence ID" value="NZ_BMHP01000006.1"/>
</dbReference>
<dbReference type="Proteomes" id="UP000612456">
    <property type="component" value="Unassembled WGS sequence"/>
</dbReference>
<evidence type="ECO:0000256" key="3">
    <source>
        <dbReference type="ARBA" id="ARBA00022475"/>
    </source>
</evidence>
<dbReference type="AlphaFoldDB" id="A0A916ZFV9"/>
<keyword evidence="10" id="KW-1185">Reference proteome</keyword>
<keyword evidence="2 7" id="KW-0813">Transport</keyword>
<evidence type="ECO:0000256" key="2">
    <source>
        <dbReference type="ARBA" id="ARBA00022448"/>
    </source>
</evidence>
<evidence type="ECO:0000256" key="4">
    <source>
        <dbReference type="ARBA" id="ARBA00022692"/>
    </source>
</evidence>
<evidence type="ECO:0000256" key="1">
    <source>
        <dbReference type="ARBA" id="ARBA00004651"/>
    </source>
</evidence>
<dbReference type="SUPFAM" id="SSF161098">
    <property type="entry name" value="MetI-like"/>
    <property type="match status" value="1"/>
</dbReference>
<dbReference type="CDD" id="cd06261">
    <property type="entry name" value="TM_PBP2"/>
    <property type="match status" value="1"/>
</dbReference>
<protein>
    <submittedName>
        <fullName evidence="9">ABC transporter permease</fullName>
    </submittedName>
</protein>
<dbReference type="PANTHER" id="PTHR43744:SF1">
    <property type="entry name" value="BINDING-PROTEIN-DEPENDENT TRANSPORT SYSTEMS INNER MEMBRANE COMPONENT"/>
    <property type="match status" value="1"/>
</dbReference>
<dbReference type="GO" id="GO:0005886">
    <property type="term" value="C:plasma membrane"/>
    <property type="evidence" value="ECO:0007669"/>
    <property type="project" value="UniProtKB-SubCell"/>
</dbReference>
<keyword evidence="5 7" id="KW-1133">Transmembrane helix</keyword>
<evidence type="ECO:0000259" key="8">
    <source>
        <dbReference type="PROSITE" id="PS50928"/>
    </source>
</evidence>
<comment type="similarity">
    <text evidence="7">Belongs to the binding-protein-dependent transport system permease family.</text>
</comment>
<evidence type="ECO:0000256" key="6">
    <source>
        <dbReference type="ARBA" id="ARBA00023136"/>
    </source>
</evidence>
<dbReference type="EMBL" id="BMHP01000006">
    <property type="protein sequence ID" value="GGD93502.1"/>
    <property type="molecule type" value="Genomic_DNA"/>
</dbReference>
<dbReference type="Pfam" id="PF00528">
    <property type="entry name" value="BPD_transp_1"/>
    <property type="match status" value="1"/>
</dbReference>
<gene>
    <name evidence="9" type="ORF">GCM10010911_60180</name>
</gene>
<keyword evidence="6 7" id="KW-0472">Membrane</keyword>
<comment type="subcellular location">
    <subcellularLocation>
        <location evidence="1 7">Cell membrane</location>
        <topology evidence="1 7">Multi-pass membrane protein</topology>
    </subcellularLocation>
</comment>
<sequence>MTKRLLRFPLWRKLKNMTGFQVFLILFLTLLSIFMMLPIIYLFNHAFKPASELFKYPPTFMVDHPTLKNFSDLILATKSSAVPVTRYLFNNIISTSLTVLVASLFSILCAFALSKGKFPGKNLLFSTIVISLMFAPETVQIPRYFVISNLGLIDTYWAHVLPLVAMPVGVFLMKQFIDQIPNEMLEAARLEGANELRLLTNVIVPLSLPAVATVAILSFQGAWSNLETSTFFIEDETMKTLPFYVLTLTSGLGNSVARQGVAAAATLLMFIPNLVFFLLLQRKVIDTMMHSGIK</sequence>
<feature type="transmembrane region" description="Helical" evidence="7">
    <location>
        <begin position="260"/>
        <end position="280"/>
    </location>
</feature>
<evidence type="ECO:0000313" key="9">
    <source>
        <dbReference type="EMBL" id="GGD93502.1"/>
    </source>
</evidence>
<dbReference type="PANTHER" id="PTHR43744">
    <property type="entry name" value="ABC TRANSPORTER PERMEASE PROTEIN MG189-RELATED-RELATED"/>
    <property type="match status" value="1"/>
</dbReference>
<feature type="transmembrane region" description="Helical" evidence="7">
    <location>
        <begin position="20"/>
        <end position="43"/>
    </location>
</feature>
<dbReference type="InterPro" id="IPR000515">
    <property type="entry name" value="MetI-like"/>
</dbReference>
<proteinExistence type="inferred from homology"/>
<evidence type="ECO:0000256" key="5">
    <source>
        <dbReference type="ARBA" id="ARBA00022989"/>
    </source>
</evidence>
<organism evidence="9 10">
    <name type="scientific">Paenibacillus nasutitermitis</name>
    <dbReference type="NCBI Taxonomy" id="1652958"/>
    <lineage>
        <taxon>Bacteria</taxon>
        <taxon>Bacillati</taxon>
        <taxon>Bacillota</taxon>
        <taxon>Bacilli</taxon>
        <taxon>Bacillales</taxon>
        <taxon>Paenibacillaceae</taxon>
        <taxon>Paenibacillus</taxon>
    </lineage>
</organism>
<accession>A0A916ZFV9</accession>
<evidence type="ECO:0000313" key="10">
    <source>
        <dbReference type="Proteomes" id="UP000612456"/>
    </source>
</evidence>
<evidence type="ECO:0000256" key="7">
    <source>
        <dbReference type="RuleBase" id="RU363032"/>
    </source>
</evidence>
<dbReference type="PROSITE" id="PS50928">
    <property type="entry name" value="ABC_TM1"/>
    <property type="match status" value="1"/>
</dbReference>
<feature type="transmembrane region" description="Helical" evidence="7">
    <location>
        <begin position="156"/>
        <end position="177"/>
    </location>
</feature>
<reference evidence="9" key="2">
    <citation type="submission" date="2020-09" db="EMBL/GenBank/DDBJ databases">
        <authorList>
            <person name="Sun Q."/>
            <person name="Zhou Y."/>
        </authorList>
    </citation>
    <scope>NUCLEOTIDE SEQUENCE</scope>
    <source>
        <strain evidence="9">CGMCC 1.15178</strain>
    </source>
</reference>
<feature type="transmembrane region" description="Helical" evidence="7">
    <location>
        <begin position="92"/>
        <end position="113"/>
    </location>
</feature>
<dbReference type="Gene3D" id="1.10.3720.10">
    <property type="entry name" value="MetI-like"/>
    <property type="match status" value="1"/>
</dbReference>
<dbReference type="InterPro" id="IPR035906">
    <property type="entry name" value="MetI-like_sf"/>
</dbReference>